<reference evidence="5 6" key="1">
    <citation type="journal article" date="2017" name="Nat. Ecol. Evol.">
        <title>Scallop genome provides insights into evolution of bilaterian karyotype and development.</title>
        <authorList>
            <person name="Wang S."/>
            <person name="Zhang J."/>
            <person name="Jiao W."/>
            <person name="Li J."/>
            <person name="Xun X."/>
            <person name="Sun Y."/>
            <person name="Guo X."/>
            <person name="Huan P."/>
            <person name="Dong B."/>
            <person name="Zhang L."/>
            <person name="Hu X."/>
            <person name="Sun X."/>
            <person name="Wang J."/>
            <person name="Zhao C."/>
            <person name="Wang Y."/>
            <person name="Wang D."/>
            <person name="Huang X."/>
            <person name="Wang R."/>
            <person name="Lv J."/>
            <person name="Li Y."/>
            <person name="Zhang Z."/>
            <person name="Liu B."/>
            <person name="Lu W."/>
            <person name="Hui Y."/>
            <person name="Liang J."/>
            <person name="Zhou Z."/>
            <person name="Hou R."/>
            <person name="Li X."/>
            <person name="Liu Y."/>
            <person name="Li H."/>
            <person name="Ning X."/>
            <person name="Lin Y."/>
            <person name="Zhao L."/>
            <person name="Xing Q."/>
            <person name="Dou J."/>
            <person name="Li Y."/>
            <person name="Mao J."/>
            <person name="Guo H."/>
            <person name="Dou H."/>
            <person name="Li T."/>
            <person name="Mu C."/>
            <person name="Jiang W."/>
            <person name="Fu Q."/>
            <person name="Fu X."/>
            <person name="Miao Y."/>
            <person name="Liu J."/>
            <person name="Yu Q."/>
            <person name="Li R."/>
            <person name="Liao H."/>
            <person name="Li X."/>
            <person name="Kong Y."/>
            <person name="Jiang Z."/>
            <person name="Chourrout D."/>
            <person name="Li R."/>
            <person name="Bao Z."/>
        </authorList>
    </citation>
    <scope>NUCLEOTIDE SEQUENCE [LARGE SCALE GENOMIC DNA]</scope>
    <source>
        <strain evidence="5 6">PY_sf001</strain>
    </source>
</reference>
<dbReference type="InterPro" id="IPR013320">
    <property type="entry name" value="ConA-like_dom_sf"/>
</dbReference>
<name>A0A210R2G2_MIZYE</name>
<feature type="signal peptide" evidence="3">
    <location>
        <begin position="1"/>
        <end position="26"/>
    </location>
</feature>
<dbReference type="SMART" id="SM00137">
    <property type="entry name" value="MAM"/>
    <property type="match status" value="1"/>
</dbReference>
<feature type="region of interest" description="Disordered" evidence="2">
    <location>
        <begin position="504"/>
        <end position="532"/>
    </location>
</feature>
<protein>
    <submittedName>
        <fullName evidence="5">MAM domain-containing glycosylphosphatidylinositol anchor protein 1</fullName>
    </submittedName>
</protein>
<dbReference type="InterPro" id="IPR000998">
    <property type="entry name" value="MAM_dom"/>
</dbReference>
<dbReference type="PANTHER" id="PTHR23282">
    <property type="entry name" value="APICAL ENDOSOMAL GLYCOPROTEIN PRECURSOR"/>
    <property type="match status" value="1"/>
</dbReference>
<proteinExistence type="predicted"/>
<accession>A0A210R2G2</accession>
<dbReference type="SUPFAM" id="SSF49899">
    <property type="entry name" value="Concanavalin A-like lectins/glucanases"/>
    <property type="match status" value="1"/>
</dbReference>
<dbReference type="OrthoDB" id="6107927at2759"/>
<evidence type="ECO:0000256" key="3">
    <source>
        <dbReference type="SAM" id="SignalP"/>
    </source>
</evidence>
<organism evidence="5 6">
    <name type="scientific">Mizuhopecten yessoensis</name>
    <name type="common">Japanese scallop</name>
    <name type="synonym">Patinopecten yessoensis</name>
    <dbReference type="NCBI Taxonomy" id="6573"/>
    <lineage>
        <taxon>Eukaryota</taxon>
        <taxon>Metazoa</taxon>
        <taxon>Spiralia</taxon>
        <taxon>Lophotrochozoa</taxon>
        <taxon>Mollusca</taxon>
        <taxon>Bivalvia</taxon>
        <taxon>Autobranchia</taxon>
        <taxon>Pteriomorphia</taxon>
        <taxon>Pectinida</taxon>
        <taxon>Pectinoidea</taxon>
        <taxon>Pectinidae</taxon>
        <taxon>Mizuhopecten</taxon>
    </lineage>
</organism>
<feature type="chain" id="PRO_5013007481" evidence="3">
    <location>
        <begin position="27"/>
        <end position="532"/>
    </location>
</feature>
<dbReference type="InterPro" id="IPR051560">
    <property type="entry name" value="MAM_domain-containing"/>
</dbReference>
<sequence>MFLRLGCKICIQYTCIVLIVLVQTLANQCVLQDGQCTYNILLSHQKGECSPGGVNYSDQQNDNSNQHVRVSESDLEVVKTNHEDRILELEASVQKLLRDAVPSGPRNPGGEVGTFNNDVPGQGPIQQAPNRTESSLLSRLSREFSTLREELREKTMALLEKEARYNETIVVLREAQEDLLDTGEELILVEHKSATLQREGYILKNQLKDKSARLEVANEDLNISETKLRALEIQLYTLVRSEANLKEELGYYIYKFNKTEKALNALKQNHTDLKHRHARTKRTLRKTEEELMDCYAAKTQTFCGFETKDVCGFVQENTTDDFNWVRARVQTPSSATGPTGDHTCGAKTGGHFMYIEASGRRPGQTASLLSVKYRSLTMQCVEFYYHMYGRTMGTLNVYTKTESVEDTRAVWRTHGNQGDTWILARLVIPEQLARIGYQIVFEGIIGRGYQGDMAIDDIKVTDGVCPTDNRAVAVPILPPDIDVTPSPNATETDNTRRFRRLKRIFRTRRRRRMTPPPAARSPFGWTTSTPSP</sequence>
<evidence type="ECO:0000256" key="2">
    <source>
        <dbReference type="SAM" id="MobiDB-lite"/>
    </source>
</evidence>
<dbReference type="AlphaFoldDB" id="A0A210R2G2"/>
<dbReference type="PANTHER" id="PTHR23282:SF146">
    <property type="entry name" value="RT07201P-RELATED"/>
    <property type="match status" value="1"/>
</dbReference>
<feature type="domain" description="MAM" evidence="4">
    <location>
        <begin position="301"/>
        <end position="467"/>
    </location>
</feature>
<dbReference type="Gene3D" id="2.60.120.200">
    <property type="match status" value="1"/>
</dbReference>
<keyword evidence="6" id="KW-1185">Reference proteome</keyword>
<evidence type="ECO:0000313" key="5">
    <source>
        <dbReference type="EMBL" id="OWF55095.1"/>
    </source>
</evidence>
<evidence type="ECO:0000313" key="6">
    <source>
        <dbReference type="Proteomes" id="UP000242188"/>
    </source>
</evidence>
<dbReference type="GO" id="GO:0016020">
    <property type="term" value="C:membrane"/>
    <property type="evidence" value="ECO:0007669"/>
    <property type="project" value="InterPro"/>
</dbReference>
<keyword evidence="1" id="KW-0175">Coiled coil</keyword>
<dbReference type="Pfam" id="PF00629">
    <property type="entry name" value="MAM"/>
    <property type="match status" value="1"/>
</dbReference>
<gene>
    <name evidence="5" type="ORF">KP79_PYT17078</name>
</gene>
<feature type="compositionally biased region" description="Basic residues" evidence="2">
    <location>
        <begin position="504"/>
        <end position="513"/>
    </location>
</feature>
<dbReference type="PROSITE" id="PS50060">
    <property type="entry name" value="MAM_2"/>
    <property type="match status" value="1"/>
</dbReference>
<dbReference type="EMBL" id="NEDP02000770">
    <property type="protein sequence ID" value="OWF55095.1"/>
    <property type="molecule type" value="Genomic_DNA"/>
</dbReference>
<dbReference type="CDD" id="cd06263">
    <property type="entry name" value="MAM"/>
    <property type="match status" value="1"/>
</dbReference>
<keyword evidence="3" id="KW-0732">Signal</keyword>
<evidence type="ECO:0000259" key="4">
    <source>
        <dbReference type="PROSITE" id="PS50060"/>
    </source>
</evidence>
<comment type="caution">
    <text evidence="5">The sequence shown here is derived from an EMBL/GenBank/DDBJ whole genome shotgun (WGS) entry which is preliminary data.</text>
</comment>
<feature type="coiled-coil region" evidence="1">
    <location>
        <begin position="204"/>
        <end position="290"/>
    </location>
</feature>
<evidence type="ECO:0000256" key="1">
    <source>
        <dbReference type="SAM" id="Coils"/>
    </source>
</evidence>
<dbReference type="STRING" id="6573.A0A210R2G2"/>
<dbReference type="Proteomes" id="UP000242188">
    <property type="component" value="Unassembled WGS sequence"/>
</dbReference>